<dbReference type="InterPro" id="IPR038729">
    <property type="entry name" value="Rad50/SbcC_AAA"/>
</dbReference>
<evidence type="ECO:0000259" key="6">
    <source>
        <dbReference type="Pfam" id="PF13476"/>
    </source>
</evidence>
<keyword evidence="7" id="KW-1185">Reference proteome</keyword>
<feature type="compositionally biased region" description="Acidic residues" evidence="5">
    <location>
        <begin position="1064"/>
        <end position="1073"/>
    </location>
</feature>
<evidence type="ECO:0000313" key="7">
    <source>
        <dbReference type="Proteomes" id="UP000515146"/>
    </source>
</evidence>
<keyword evidence="3 4" id="KW-0175">Coiled coil</keyword>
<evidence type="ECO:0000256" key="4">
    <source>
        <dbReference type="SAM" id="Coils"/>
    </source>
</evidence>
<dbReference type="SUPFAM" id="SSF161270">
    <property type="entry name" value="PspA lactotransferrin-binding region"/>
    <property type="match status" value="1"/>
</dbReference>
<dbReference type="GO" id="GO:0003697">
    <property type="term" value="F:single-stranded DNA binding"/>
    <property type="evidence" value="ECO:0007669"/>
    <property type="project" value="TreeGrafter"/>
</dbReference>
<comment type="similarity">
    <text evidence="1">Belongs to the SMC family. SMC5 subfamily.</text>
</comment>
<dbReference type="AlphaFoldDB" id="A0A6P6YKU3"/>
<evidence type="ECO:0000313" key="8">
    <source>
        <dbReference type="RefSeq" id="XP_027205524.1"/>
    </source>
</evidence>
<accession>A0A6P6YKU3</accession>
<dbReference type="InterPro" id="IPR027417">
    <property type="entry name" value="P-loop_NTPase"/>
</dbReference>
<sequence length="1073" mass="126597">MMMMNNGEKFHNFKLGSIVRIELENFMIYKHIEFFPGPFLNLILGPNGSGKSALVCSIIMGFGGDPQITGRSSNLIDYVRTGANFASIIIEIYNPDPREKNQQIQREIRISRSGRKTECHTVWRLNRKTVKKETIMEFTKQMNIDVNNLCQILPQERVVEFSRLNSKDLLFSTEKSIGNFNMYEKHMELIALSHSIVDLEQRIRQSKAFLAKYKNFQTNIEPDLKLIQDKKRFEEQIEWLRKKQVWIEFEEKRLIYVADKQRLNEKKKEFDEFQSRIEPIKIDRDKAMKTFEKIQMEKGKYSNEMQKYLSILNDSNDGIEKLRRKRQELVIQYRQKLSEHKNDKDRLAQFEQDYRNYTNELEDHPNMNNLETDSTEIHKKLEEFDKKIKENIFTLNSHRNRYENSIGEQRFHLNRKKEINNLFNARMEKLNRKDSSIQTAYEWLMKNRKNFQGEIFPPLITQINVLDNKYANAVEMAIGSTDMSTFLFENLSDLEYFNENLKKDRDIRCNVAMIPSEEISDKPTFNIEQYRSFGIFGTVRDLFTAPKKVMSYLIKNYHLNSIPVGDLRTEDKIQDLINQSNFRKIITSKSLYSIVISSYDGEKSTQIVSMMPAKYLNIIIDEKELDEIDQTLNLLEKQIADSNEMIRKYSEENDSLKENRNKLSNELKNIESTKNALNKLRAKIREKERQINSLKNSLQNENKYKEELVKNLEQLHQKELNLLENLPEIIQEAVEKNKNNLLATTKFRIISRIKDALEIKYRSSSSELMDLANAVDRLKSEMKESQNQAKEFRKNAIEKSGFDYSNLDEQIRKRLEELPDTIDEISDAITELKLRCEGIKNVDQSLLETYRSYQKEIQTKSVELEKFEQELQQHKEEIDQLKPVWLNELKTLIAKINENFSKFMDHLNYSGEVYLFTGDKEYSFDDYGIRIKVKFRDAEMMKDLDAYHQSGGERSVSTMIYMLSLQELAHVPFRVVDEINQGMDEKNERCVFDLIAEVSKRNSSQYFLLSPKLLTKLKYTDEMKIHIIFNGPHTYVNFNKSIENLLMVVDGDADENGDNNNDNGQDEQMMDDE</sequence>
<dbReference type="SUPFAM" id="SSF52540">
    <property type="entry name" value="P-loop containing nucleoside triphosphate hydrolases"/>
    <property type="match status" value="1"/>
</dbReference>
<evidence type="ECO:0000256" key="2">
    <source>
        <dbReference type="ARBA" id="ARBA00018687"/>
    </source>
</evidence>
<organism evidence="7 8">
    <name type="scientific">Dermatophagoides pteronyssinus</name>
    <name type="common">European house dust mite</name>
    <dbReference type="NCBI Taxonomy" id="6956"/>
    <lineage>
        <taxon>Eukaryota</taxon>
        <taxon>Metazoa</taxon>
        <taxon>Ecdysozoa</taxon>
        <taxon>Arthropoda</taxon>
        <taxon>Chelicerata</taxon>
        <taxon>Arachnida</taxon>
        <taxon>Acari</taxon>
        <taxon>Acariformes</taxon>
        <taxon>Sarcoptiformes</taxon>
        <taxon>Astigmata</taxon>
        <taxon>Psoroptidia</taxon>
        <taxon>Analgoidea</taxon>
        <taxon>Pyroglyphidae</taxon>
        <taxon>Dermatophagoidinae</taxon>
        <taxon>Dermatophagoides</taxon>
    </lineage>
</organism>
<dbReference type="InParanoid" id="A0A6P6YKU3"/>
<evidence type="ECO:0000256" key="5">
    <source>
        <dbReference type="SAM" id="MobiDB-lite"/>
    </source>
</evidence>
<name>A0A6P6YKU3_DERPT</name>
<proteinExistence type="inferred from homology"/>
<dbReference type="KEGG" id="dpte:113799134"/>
<dbReference type="RefSeq" id="XP_027205524.1">
    <property type="nucleotide sequence ID" value="XM_027349723.1"/>
</dbReference>
<gene>
    <name evidence="8" type="primary">LOC113799134</name>
</gene>
<evidence type="ECO:0000256" key="3">
    <source>
        <dbReference type="ARBA" id="ARBA00023054"/>
    </source>
</evidence>
<dbReference type="PANTHER" id="PTHR45916">
    <property type="entry name" value="STRUCTURAL MAINTENANCE OF CHROMOSOMES PROTEIN 5"/>
    <property type="match status" value="1"/>
</dbReference>
<dbReference type="FunCoup" id="A0A6P6YKU3">
    <property type="interactions" value="1655"/>
</dbReference>
<dbReference type="OMA" id="RFWTSQP"/>
<dbReference type="GO" id="GO:0030915">
    <property type="term" value="C:Smc5-Smc6 complex"/>
    <property type="evidence" value="ECO:0007669"/>
    <property type="project" value="TreeGrafter"/>
</dbReference>
<dbReference type="Proteomes" id="UP000515146">
    <property type="component" value="Unplaced"/>
</dbReference>
<dbReference type="PANTHER" id="PTHR45916:SF1">
    <property type="entry name" value="STRUCTURAL MAINTENANCE OF CHROMOSOMES PROTEIN 5"/>
    <property type="match status" value="1"/>
</dbReference>
<evidence type="ECO:0000256" key="1">
    <source>
        <dbReference type="ARBA" id="ARBA00010171"/>
    </source>
</evidence>
<feature type="coiled-coil region" evidence="4">
    <location>
        <begin position="761"/>
        <end position="795"/>
    </location>
</feature>
<reference evidence="8" key="1">
    <citation type="submission" date="2025-08" db="UniProtKB">
        <authorList>
            <consortium name="RefSeq"/>
        </authorList>
    </citation>
    <scope>IDENTIFICATION</scope>
    <source>
        <strain evidence="8">Airmid</strain>
    </source>
</reference>
<dbReference type="GO" id="GO:0000724">
    <property type="term" value="P:double-strand break repair via homologous recombination"/>
    <property type="evidence" value="ECO:0007669"/>
    <property type="project" value="TreeGrafter"/>
</dbReference>
<dbReference type="GO" id="GO:0005634">
    <property type="term" value="C:nucleus"/>
    <property type="evidence" value="ECO:0007669"/>
    <property type="project" value="TreeGrafter"/>
</dbReference>
<dbReference type="Gene3D" id="3.40.50.300">
    <property type="entry name" value="P-loop containing nucleotide triphosphate hydrolases"/>
    <property type="match status" value="2"/>
</dbReference>
<feature type="region of interest" description="Disordered" evidence="5">
    <location>
        <begin position="1053"/>
        <end position="1073"/>
    </location>
</feature>
<feature type="coiled-coil region" evidence="4">
    <location>
        <begin position="312"/>
        <end position="387"/>
    </location>
</feature>
<feature type="coiled-coil region" evidence="4">
    <location>
        <begin position="618"/>
        <end position="725"/>
    </location>
</feature>
<feature type="domain" description="Rad50/SbcC-type AAA" evidence="6">
    <location>
        <begin position="20"/>
        <end position="277"/>
    </location>
</feature>
<dbReference type="CTD" id="23137"/>
<feature type="coiled-coil region" evidence="4">
    <location>
        <begin position="850"/>
        <end position="884"/>
    </location>
</feature>
<dbReference type="Pfam" id="PF13476">
    <property type="entry name" value="AAA_23"/>
    <property type="match status" value="1"/>
</dbReference>
<dbReference type="OrthoDB" id="10254973at2759"/>
<protein>
    <recommendedName>
        <fullName evidence="2">Structural maintenance of chromosomes protein 5</fullName>
    </recommendedName>
</protein>